<dbReference type="GO" id="GO:0005886">
    <property type="term" value="C:plasma membrane"/>
    <property type="evidence" value="ECO:0007669"/>
    <property type="project" value="TreeGrafter"/>
</dbReference>
<keyword evidence="4 6" id="KW-0067">ATP-binding</keyword>
<protein>
    <submittedName>
        <fullName evidence="6">ABC transporter ATP-binding protein</fullName>
    </submittedName>
</protein>
<evidence type="ECO:0000259" key="5">
    <source>
        <dbReference type="PROSITE" id="PS50893"/>
    </source>
</evidence>
<name>A0A3A8A813_9HYPH</name>
<accession>A0A3A8A813</accession>
<dbReference type="Pfam" id="PF00005">
    <property type="entry name" value="ABC_tran"/>
    <property type="match status" value="1"/>
</dbReference>
<dbReference type="OrthoDB" id="9779872at2"/>
<dbReference type="PANTHER" id="PTHR45772:SF4">
    <property type="entry name" value="ABC TRANSPORTER ATP-BINDING PROTEIN"/>
    <property type="match status" value="1"/>
</dbReference>
<comment type="caution">
    <text evidence="6">The sequence shown here is derived from an EMBL/GenBank/DDBJ whole genome shotgun (WGS) entry which is preliminary data.</text>
</comment>
<comment type="similarity">
    <text evidence="1">Belongs to the ABC transporter superfamily.</text>
</comment>
<dbReference type="Pfam" id="PF12399">
    <property type="entry name" value="BCA_ABC_TP_C"/>
    <property type="match status" value="1"/>
</dbReference>
<dbReference type="Gene3D" id="3.40.50.300">
    <property type="entry name" value="P-loop containing nucleotide triphosphate hydrolases"/>
    <property type="match status" value="1"/>
</dbReference>
<evidence type="ECO:0000256" key="2">
    <source>
        <dbReference type="ARBA" id="ARBA00022448"/>
    </source>
</evidence>
<dbReference type="InterPro" id="IPR017871">
    <property type="entry name" value="ABC_transporter-like_CS"/>
</dbReference>
<dbReference type="EMBL" id="QFWV02000007">
    <property type="protein sequence ID" value="RKF06467.1"/>
    <property type="molecule type" value="Genomic_DNA"/>
</dbReference>
<proteinExistence type="inferred from homology"/>
<sequence length="256" mass="27538">MTILSVNTLTKKFGGLTAVSDVDFEVQPGEILGIIGPNGAGKTTLFNMLAGSMQPTSGTVHLKGQNITGMRADRIARLGVARTFQITSLFPALSAHDNVRAATYRTKKTGWMASIFRTATYRAEEADVDRDAMAALHFCDLAGHADDNAESLSYGDQRRLEIAIALAAKPALLLLDEPAAGMNPEEGQRLVNMIRKIRDNGTSVLLVEHHMRVVMGVCDRVVVLDHGEKIAEGTPAAVVDNPDVIRVYLGREAVSA</sequence>
<evidence type="ECO:0000256" key="4">
    <source>
        <dbReference type="ARBA" id="ARBA00022840"/>
    </source>
</evidence>
<evidence type="ECO:0000256" key="3">
    <source>
        <dbReference type="ARBA" id="ARBA00022741"/>
    </source>
</evidence>
<dbReference type="RefSeq" id="WP_109766112.1">
    <property type="nucleotide sequence ID" value="NZ_CP159474.1"/>
</dbReference>
<dbReference type="GO" id="GO:0016887">
    <property type="term" value="F:ATP hydrolysis activity"/>
    <property type="evidence" value="ECO:0007669"/>
    <property type="project" value="InterPro"/>
</dbReference>
<organism evidence="6 7">
    <name type="scientific">Oceaniradius stylonematis</name>
    <dbReference type="NCBI Taxonomy" id="2184161"/>
    <lineage>
        <taxon>Bacteria</taxon>
        <taxon>Pseudomonadati</taxon>
        <taxon>Pseudomonadota</taxon>
        <taxon>Alphaproteobacteria</taxon>
        <taxon>Hyphomicrobiales</taxon>
        <taxon>Ahrensiaceae</taxon>
        <taxon>Oceaniradius</taxon>
    </lineage>
</organism>
<dbReference type="PROSITE" id="PS50893">
    <property type="entry name" value="ABC_TRANSPORTER_2"/>
    <property type="match status" value="1"/>
</dbReference>
<dbReference type="GO" id="GO:0005524">
    <property type="term" value="F:ATP binding"/>
    <property type="evidence" value="ECO:0007669"/>
    <property type="project" value="UniProtKB-KW"/>
</dbReference>
<dbReference type="InterPro" id="IPR003593">
    <property type="entry name" value="AAA+_ATPase"/>
</dbReference>
<keyword evidence="2" id="KW-0813">Transport</keyword>
<dbReference type="FunFam" id="3.40.50.300:FF:000421">
    <property type="entry name" value="Branched-chain amino acid ABC transporter ATP-binding protein"/>
    <property type="match status" value="1"/>
</dbReference>
<dbReference type="InterPro" id="IPR032823">
    <property type="entry name" value="BCA_ABC_TP_C"/>
</dbReference>
<dbReference type="Proteomes" id="UP000246132">
    <property type="component" value="Unassembled WGS sequence"/>
</dbReference>
<dbReference type="SUPFAM" id="SSF52540">
    <property type="entry name" value="P-loop containing nucleoside triphosphate hydrolases"/>
    <property type="match status" value="1"/>
</dbReference>
<dbReference type="PANTHER" id="PTHR45772">
    <property type="entry name" value="CONSERVED COMPONENT OF ABC TRANSPORTER FOR NATURAL AMINO ACIDS-RELATED"/>
    <property type="match status" value="1"/>
</dbReference>
<dbReference type="InterPro" id="IPR003439">
    <property type="entry name" value="ABC_transporter-like_ATP-bd"/>
</dbReference>
<reference evidence="6 7" key="1">
    <citation type="journal article" date="2018" name="Int. J. Syst. Bacteriol.">
        <title>Oceaniradius stylonemae gen. nov., sp. nov., isolated from a red alga, Stylonema cornu-cervi.</title>
        <authorList>
            <person name="Jeong S."/>
        </authorList>
    </citation>
    <scope>NUCLEOTIDE SEQUENCE [LARGE SCALE GENOMIC DNA]</scope>
    <source>
        <strain evidence="6 7">StC1</strain>
    </source>
</reference>
<dbReference type="InterPro" id="IPR051120">
    <property type="entry name" value="ABC_AA/LPS_Transport"/>
</dbReference>
<dbReference type="CDD" id="cd03219">
    <property type="entry name" value="ABC_Mj1267_LivG_branched"/>
    <property type="match status" value="1"/>
</dbReference>
<evidence type="ECO:0000313" key="7">
    <source>
        <dbReference type="Proteomes" id="UP000246132"/>
    </source>
</evidence>
<dbReference type="InterPro" id="IPR027417">
    <property type="entry name" value="P-loop_NTPase"/>
</dbReference>
<dbReference type="SMART" id="SM00382">
    <property type="entry name" value="AAA"/>
    <property type="match status" value="1"/>
</dbReference>
<keyword evidence="3" id="KW-0547">Nucleotide-binding</keyword>
<evidence type="ECO:0000256" key="1">
    <source>
        <dbReference type="ARBA" id="ARBA00005417"/>
    </source>
</evidence>
<dbReference type="PROSITE" id="PS00211">
    <property type="entry name" value="ABC_TRANSPORTER_1"/>
    <property type="match status" value="1"/>
</dbReference>
<keyword evidence="7" id="KW-1185">Reference proteome</keyword>
<gene>
    <name evidence="6" type="ORF">DEM25_012790</name>
</gene>
<feature type="domain" description="ABC transporter" evidence="5">
    <location>
        <begin position="4"/>
        <end position="251"/>
    </location>
</feature>
<evidence type="ECO:0000313" key="6">
    <source>
        <dbReference type="EMBL" id="RKF06467.1"/>
    </source>
</evidence>
<dbReference type="AlphaFoldDB" id="A0A3A8A813"/>